<evidence type="ECO:0000313" key="7">
    <source>
        <dbReference type="EMBL" id="NJB90821.1"/>
    </source>
</evidence>
<feature type="binding site" evidence="3">
    <location>
        <position position="88"/>
    </location>
    <ligand>
        <name>Cu cation</name>
        <dbReference type="ChEBI" id="CHEBI:23378"/>
    </ligand>
</feature>
<dbReference type="Pfam" id="PF02630">
    <property type="entry name" value="SCO1-SenC"/>
    <property type="match status" value="1"/>
</dbReference>
<evidence type="ECO:0000256" key="1">
    <source>
        <dbReference type="ARBA" id="ARBA00010996"/>
    </source>
</evidence>
<dbReference type="FunFam" id="3.40.30.10:FF:000013">
    <property type="entry name" value="Blast:Protein SCO1 homolog, mitochondrial"/>
    <property type="match status" value="1"/>
</dbReference>
<feature type="transmembrane region" description="Helical" evidence="5">
    <location>
        <begin position="17"/>
        <end position="35"/>
    </location>
</feature>
<dbReference type="InterPro" id="IPR003782">
    <property type="entry name" value="SCO1/SenC"/>
</dbReference>
<dbReference type="EMBL" id="JAATIT010000004">
    <property type="protein sequence ID" value="NJB90821.1"/>
    <property type="molecule type" value="Genomic_DNA"/>
</dbReference>
<dbReference type="Proteomes" id="UP000535078">
    <property type="component" value="Unassembled WGS sequence"/>
</dbReference>
<comment type="caution">
    <text evidence="7">The sequence shown here is derived from an EMBL/GenBank/DDBJ whole genome shotgun (WGS) entry which is preliminary data.</text>
</comment>
<evidence type="ECO:0000259" key="6">
    <source>
        <dbReference type="PROSITE" id="PS51352"/>
    </source>
</evidence>
<dbReference type="RefSeq" id="WP_167922212.1">
    <property type="nucleotide sequence ID" value="NZ_JAATIT010000004.1"/>
</dbReference>
<keyword evidence="5" id="KW-0472">Membrane</keyword>
<keyword evidence="5" id="KW-0812">Transmembrane</keyword>
<comment type="similarity">
    <text evidence="1">Belongs to the SCO1/2 family.</text>
</comment>
<feature type="disulfide bond" description="Redox-active" evidence="4">
    <location>
        <begin position="84"/>
        <end position="88"/>
    </location>
</feature>
<keyword evidence="2 3" id="KW-0186">Copper</keyword>
<protein>
    <submittedName>
        <fullName evidence="7">Protein SCO1/2</fullName>
    </submittedName>
</protein>
<organism evidence="7 8">
    <name type="scientific">Sphingopyxis italica</name>
    <dbReference type="NCBI Taxonomy" id="1129133"/>
    <lineage>
        <taxon>Bacteria</taxon>
        <taxon>Pseudomonadati</taxon>
        <taxon>Pseudomonadota</taxon>
        <taxon>Alphaproteobacteria</taxon>
        <taxon>Sphingomonadales</taxon>
        <taxon>Sphingomonadaceae</taxon>
        <taxon>Sphingopyxis</taxon>
    </lineage>
</organism>
<keyword evidence="4" id="KW-1015">Disulfide bond</keyword>
<evidence type="ECO:0000256" key="5">
    <source>
        <dbReference type="SAM" id="Phobius"/>
    </source>
</evidence>
<feature type="binding site" evidence="3">
    <location>
        <position position="172"/>
    </location>
    <ligand>
        <name>Cu cation</name>
        <dbReference type="ChEBI" id="CHEBI:23378"/>
    </ligand>
</feature>
<dbReference type="PANTHER" id="PTHR12151">
    <property type="entry name" value="ELECTRON TRANSPORT PROTIN SCO1/SENC FAMILY MEMBER"/>
    <property type="match status" value="1"/>
</dbReference>
<feature type="domain" description="Thioredoxin" evidence="6">
    <location>
        <begin position="46"/>
        <end position="207"/>
    </location>
</feature>
<sequence>MVTEPSATPPLVIVRRVLWGLVVLAAIVGLALAFVPKNRSTSAAPAYEDSFGGPFTLQGTDGKPVTEKTLAGKPFALFFGFTRCPEVCPTTLARLTSLRTQLGADGDKFNIVFVSVDPEHDKPADIGSYISLFKTPIYGLTGTAEQLAKIQKGYGVYVKKVPIEGGDYTMDHTAAIFLMDRRGKFVTTIDYHENDKVALEKLKRIIA</sequence>
<accession>A0A7X5XTN9</accession>
<keyword evidence="8" id="KW-1185">Reference proteome</keyword>
<dbReference type="Gene3D" id="3.40.30.10">
    <property type="entry name" value="Glutaredoxin"/>
    <property type="match status" value="1"/>
</dbReference>
<evidence type="ECO:0000256" key="2">
    <source>
        <dbReference type="ARBA" id="ARBA00023008"/>
    </source>
</evidence>
<dbReference type="InterPro" id="IPR036249">
    <property type="entry name" value="Thioredoxin-like_sf"/>
</dbReference>
<keyword evidence="3" id="KW-0479">Metal-binding</keyword>
<keyword evidence="5" id="KW-1133">Transmembrane helix</keyword>
<dbReference type="PROSITE" id="PS51352">
    <property type="entry name" value="THIOREDOXIN_2"/>
    <property type="match status" value="1"/>
</dbReference>
<dbReference type="InterPro" id="IPR013766">
    <property type="entry name" value="Thioredoxin_domain"/>
</dbReference>
<gene>
    <name evidence="7" type="ORF">GGR90_003023</name>
</gene>
<dbReference type="SUPFAM" id="SSF52833">
    <property type="entry name" value="Thioredoxin-like"/>
    <property type="match status" value="1"/>
</dbReference>
<proteinExistence type="inferred from homology"/>
<evidence type="ECO:0000256" key="3">
    <source>
        <dbReference type="PIRSR" id="PIRSR603782-1"/>
    </source>
</evidence>
<dbReference type="AlphaFoldDB" id="A0A7X5XTN9"/>
<reference evidence="7 8" key="1">
    <citation type="submission" date="2020-03" db="EMBL/GenBank/DDBJ databases">
        <title>Genomic Encyclopedia of Type Strains, Phase IV (KMG-IV): sequencing the most valuable type-strain genomes for metagenomic binning, comparative biology and taxonomic classification.</title>
        <authorList>
            <person name="Goeker M."/>
        </authorList>
    </citation>
    <scope>NUCLEOTIDE SEQUENCE [LARGE SCALE GENOMIC DNA]</scope>
    <source>
        <strain evidence="7 8">DSM 25229</strain>
    </source>
</reference>
<evidence type="ECO:0000313" key="8">
    <source>
        <dbReference type="Proteomes" id="UP000535078"/>
    </source>
</evidence>
<evidence type="ECO:0000256" key="4">
    <source>
        <dbReference type="PIRSR" id="PIRSR603782-2"/>
    </source>
</evidence>
<name>A0A7X5XTN9_9SPHN</name>
<dbReference type="CDD" id="cd02968">
    <property type="entry name" value="SCO"/>
    <property type="match status" value="1"/>
</dbReference>
<feature type="binding site" evidence="3">
    <location>
        <position position="84"/>
    </location>
    <ligand>
        <name>Cu cation</name>
        <dbReference type="ChEBI" id="CHEBI:23378"/>
    </ligand>
</feature>
<dbReference type="PANTHER" id="PTHR12151:SF25">
    <property type="entry name" value="LINALOOL DEHYDRATASE_ISOMERASE DOMAIN-CONTAINING PROTEIN"/>
    <property type="match status" value="1"/>
</dbReference>
<dbReference type="GO" id="GO:0046872">
    <property type="term" value="F:metal ion binding"/>
    <property type="evidence" value="ECO:0007669"/>
    <property type="project" value="UniProtKB-KW"/>
</dbReference>